<dbReference type="SMART" id="SM00052">
    <property type="entry name" value="EAL"/>
    <property type="match status" value="1"/>
</dbReference>
<feature type="domain" description="GGDEF" evidence="4">
    <location>
        <begin position="157"/>
        <end position="293"/>
    </location>
</feature>
<dbReference type="Gene3D" id="3.30.70.270">
    <property type="match status" value="1"/>
</dbReference>
<reference evidence="5" key="2">
    <citation type="submission" date="2020-09" db="EMBL/GenBank/DDBJ databases">
        <authorList>
            <person name="Sun Q."/>
            <person name="Zhou Y."/>
        </authorList>
    </citation>
    <scope>NUCLEOTIDE SEQUENCE</scope>
    <source>
        <strain evidence="5">CGMCC 1.15425</strain>
    </source>
</reference>
<dbReference type="Proteomes" id="UP000627715">
    <property type="component" value="Unassembled WGS sequence"/>
</dbReference>
<dbReference type="SUPFAM" id="SSF55073">
    <property type="entry name" value="Nucleotide cyclase"/>
    <property type="match status" value="1"/>
</dbReference>
<dbReference type="PANTHER" id="PTHR44757">
    <property type="entry name" value="DIGUANYLATE CYCLASE DGCP"/>
    <property type="match status" value="1"/>
</dbReference>
<evidence type="ECO:0000256" key="2">
    <source>
        <dbReference type="ARBA" id="ARBA00022636"/>
    </source>
</evidence>
<dbReference type="InterPro" id="IPR001633">
    <property type="entry name" value="EAL_dom"/>
</dbReference>
<dbReference type="EMBL" id="BMIY01000006">
    <property type="protein sequence ID" value="GGG59711.1"/>
    <property type="molecule type" value="Genomic_DNA"/>
</dbReference>
<dbReference type="CDD" id="cd01948">
    <property type="entry name" value="EAL"/>
    <property type="match status" value="1"/>
</dbReference>
<reference evidence="5" key="1">
    <citation type="journal article" date="2014" name="Int. J. Syst. Evol. Microbiol.">
        <title>Complete genome sequence of Corynebacterium casei LMG S-19264T (=DSM 44701T), isolated from a smear-ripened cheese.</title>
        <authorList>
            <consortium name="US DOE Joint Genome Institute (JGI-PGF)"/>
            <person name="Walter F."/>
            <person name="Albersmeier A."/>
            <person name="Kalinowski J."/>
            <person name="Ruckert C."/>
        </authorList>
    </citation>
    <scope>NUCLEOTIDE SEQUENCE</scope>
    <source>
        <strain evidence="5">CGMCC 1.15425</strain>
    </source>
</reference>
<evidence type="ECO:0000313" key="6">
    <source>
        <dbReference type="Proteomes" id="UP000627715"/>
    </source>
</evidence>
<evidence type="ECO:0000259" key="3">
    <source>
        <dbReference type="PROSITE" id="PS50883"/>
    </source>
</evidence>
<dbReference type="AlphaFoldDB" id="A0A917LVJ3"/>
<evidence type="ECO:0000313" key="5">
    <source>
        <dbReference type="EMBL" id="GGG59711.1"/>
    </source>
</evidence>
<accession>A0A917LVJ3</accession>
<gene>
    <name evidence="5" type="ORF">GCM10011403_16280</name>
</gene>
<dbReference type="Pfam" id="PF00563">
    <property type="entry name" value="EAL"/>
    <property type="match status" value="1"/>
</dbReference>
<dbReference type="PROSITE" id="PS50887">
    <property type="entry name" value="GGDEF"/>
    <property type="match status" value="1"/>
</dbReference>
<keyword evidence="6" id="KW-1185">Reference proteome</keyword>
<evidence type="ECO:0000256" key="1">
    <source>
        <dbReference type="ARBA" id="ARBA00012282"/>
    </source>
</evidence>
<organism evidence="5 6">
    <name type="scientific">Pseudohongiella nitratireducens</name>
    <dbReference type="NCBI Taxonomy" id="1768907"/>
    <lineage>
        <taxon>Bacteria</taxon>
        <taxon>Pseudomonadati</taxon>
        <taxon>Pseudomonadota</taxon>
        <taxon>Gammaproteobacteria</taxon>
        <taxon>Pseudomonadales</taxon>
        <taxon>Pseudohongiellaceae</taxon>
        <taxon>Pseudohongiella</taxon>
    </lineage>
</organism>
<dbReference type="GO" id="GO:0071111">
    <property type="term" value="F:cyclic-guanylate-specific phosphodiesterase activity"/>
    <property type="evidence" value="ECO:0007669"/>
    <property type="project" value="UniProtKB-EC"/>
</dbReference>
<proteinExistence type="predicted"/>
<dbReference type="InterPro" id="IPR035919">
    <property type="entry name" value="EAL_sf"/>
</dbReference>
<dbReference type="NCBIfam" id="TIGR00254">
    <property type="entry name" value="GGDEF"/>
    <property type="match status" value="1"/>
</dbReference>
<dbReference type="SMART" id="SM00267">
    <property type="entry name" value="GGDEF"/>
    <property type="match status" value="1"/>
</dbReference>
<name>A0A917LVJ3_9GAMM</name>
<evidence type="ECO:0000259" key="4">
    <source>
        <dbReference type="PROSITE" id="PS50887"/>
    </source>
</evidence>
<dbReference type="CDD" id="cd01949">
    <property type="entry name" value="GGDEF"/>
    <property type="match status" value="1"/>
</dbReference>
<dbReference type="SUPFAM" id="SSF141868">
    <property type="entry name" value="EAL domain-like"/>
    <property type="match status" value="1"/>
</dbReference>
<dbReference type="OrthoDB" id="9804951at2"/>
<sequence>MRILLISEQPSDFGLVDRSLQGIADIPSELLSCPPDPAELAAVDLSRITLMIWGRISDVQIAAQLLVTLSQQQRKVPLLVLSDKAQPESGNQQDFGVLPRQSLSAAMLRGALTHYGTKRREATVTISQSVDPLTGLSNRHHTRELLSECLSSHESEGTVALLLIDVDHFKKVNVSYGQGAGDALIQLMAERIKGAILPNHKLARIGGNEFAVIFRRDDGQSVAREAMQCSDEIMLAMGRPFPLARHAVRMAVSMGLTIKDHGFVTADALYSQADIAMRRAKQDRGNALQHYTKDMTHSAEKELKLEAEIRRSLRKEEFVLHFQPRIDMGSGRIVGAEALIRWQHPTQGLLSPAAFIRVAEDSGLIVPLGYWIIDAACRYLTELTAQGYGEVQIAVNVAFKQFQDKNFVQTVANIIKKHGIRPGRLEIELTETTMMIEGNSVDHSLRELNNLGIAISLDDFGTGYSSFAHIQRLPISALKIDRSFVGGVNASHDDSTIVKAMISLAHSLEMQVIAEGAETADQVEFLREHQCDQVQGYFFSRPVSSDDLMVLLHREATTGLIAADNIASFSTH</sequence>
<dbReference type="Pfam" id="PF00990">
    <property type="entry name" value="GGDEF"/>
    <property type="match status" value="1"/>
</dbReference>
<comment type="caution">
    <text evidence="5">The sequence shown here is derived from an EMBL/GenBank/DDBJ whole genome shotgun (WGS) entry which is preliminary data.</text>
</comment>
<dbReference type="EC" id="3.1.4.52" evidence="1"/>
<dbReference type="InterPro" id="IPR052155">
    <property type="entry name" value="Biofilm_reg_signaling"/>
</dbReference>
<protein>
    <recommendedName>
        <fullName evidence="1">cyclic-guanylate-specific phosphodiesterase</fullName>
        <ecNumber evidence="1">3.1.4.52</ecNumber>
    </recommendedName>
</protein>
<dbReference type="InterPro" id="IPR000160">
    <property type="entry name" value="GGDEF_dom"/>
</dbReference>
<keyword evidence="2" id="KW-0973">c-di-GMP</keyword>
<dbReference type="RefSeq" id="WP_157885711.1">
    <property type="nucleotide sequence ID" value="NZ_BMIY01000006.1"/>
</dbReference>
<dbReference type="PANTHER" id="PTHR44757:SF2">
    <property type="entry name" value="BIOFILM ARCHITECTURE MAINTENANCE PROTEIN MBAA"/>
    <property type="match status" value="1"/>
</dbReference>
<dbReference type="InterPro" id="IPR029787">
    <property type="entry name" value="Nucleotide_cyclase"/>
</dbReference>
<dbReference type="PROSITE" id="PS50883">
    <property type="entry name" value="EAL"/>
    <property type="match status" value="1"/>
</dbReference>
<dbReference type="InterPro" id="IPR043128">
    <property type="entry name" value="Rev_trsase/Diguanyl_cyclase"/>
</dbReference>
<feature type="domain" description="EAL" evidence="3">
    <location>
        <begin position="302"/>
        <end position="556"/>
    </location>
</feature>
<dbReference type="Gene3D" id="3.20.20.450">
    <property type="entry name" value="EAL domain"/>
    <property type="match status" value="1"/>
</dbReference>
<dbReference type="FunFam" id="3.20.20.450:FF:000001">
    <property type="entry name" value="Cyclic di-GMP phosphodiesterase yahA"/>
    <property type="match status" value="1"/>
</dbReference>